<keyword evidence="7" id="KW-1185">Reference proteome</keyword>
<dbReference type="Proteomes" id="UP001589683">
    <property type="component" value="Unassembled WGS sequence"/>
</dbReference>
<feature type="transmembrane region" description="Helical" evidence="5">
    <location>
        <begin position="6"/>
        <end position="27"/>
    </location>
</feature>
<feature type="transmembrane region" description="Helical" evidence="5">
    <location>
        <begin position="102"/>
        <end position="123"/>
    </location>
</feature>
<dbReference type="SUPFAM" id="SSF161084">
    <property type="entry name" value="MAPEG domain-like"/>
    <property type="match status" value="1"/>
</dbReference>
<keyword evidence="2 5" id="KW-0812">Transmembrane</keyword>
<organism evidence="6 7">
    <name type="scientific">Pseudohalocynthiibacter aestuariivivens</name>
    <dbReference type="NCBI Taxonomy" id="1591409"/>
    <lineage>
        <taxon>Bacteria</taxon>
        <taxon>Pseudomonadati</taxon>
        <taxon>Pseudomonadota</taxon>
        <taxon>Alphaproteobacteria</taxon>
        <taxon>Rhodobacterales</taxon>
        <taxon>Paracoccaceae</taxon>
        <taxon>Pseudohalocynthiibacter</taxon>
    </lineage>
</organism>
<protein>
    <submittedName>
        <fullName evidence="6">MAPEG family protein</fullName>
    </submittedName>
</protein>
<gene>
    <name evidence="6" type="ORF">ACFFUT_08670</name>
</gene>
<sequence>MLTLTPDLYWLTITLIMTGLFWAPYIVQLMVQLGPVKAVWDPTGAHPHDADWALRAKRAHYNAVENMAVYAPLVILVSALGLNDALTAGAAVLYFWIRLAHYFIHIFAIPAIRTVVFLIGFGCQMTMAGRILGLW</sequence>
<evidence type="ECO:0000256" key="3">
    <source>
        <dbReference type="ARBA" id="ARBA00022989"/>
    </source>
</evidence>
<dbReference type="InterPro" id="IPR001129">
    <property type="entry name" value="Membr-assoc_MAPEG"/>
</dbReference>
<dbReference type="EMBL" id="JBHMEA010000033">
    <property type="protein sequence ID" value="MFB9231856.1"/>
    <property type="molecule type" value="Genomic_DNA"/>
</dbReference>
<dbReference type="PANTHER" id="PTHR35371">
    <property type="entry name" value="INNER MEMBRANE PROTEIN"/>
    <property type="match status" value="1"/>
</dbReference>
<feature type="transmembrane region" description="Helical" evidence="5">
    <location>
        <begin position="67"/>
        <end position="96"/>
    </location>
</feature>
<dbReference type="PANTHER" id="PTHR35371:SF1">
    <property type="entry name" value="BLR7753 PROTEIN"/>
    <property type="match status" value="1"/>
</dbReference>
<evidence type="ECO:0000256" key="2">
    <source>
        <dbReference type="ARBA" id="ARBA00022692"/>
    </source>
</evidence>
<keyword evidence="3 5" id="KW-1133">Transmembrane helix</keyword>
<evidence type="ECO:0000256" key="4">
    <source>
        <dbReference type="ARBA" id="ARBA00023136"/>
    </source>
</evidence>
<comment type="subcellular location">
    <subcellularLocation>
        <location evidence="1">Membrane</location>
    </subcellularLocation>
</comment>
<name>A0ABV5JG63_9RHOB</name>
<dbReference type="Gene3D" id="1.20.120.550">
    <property type="entry name" value="Membrane associated eicosanoid/glutathione metabolism-like domain"/>
    <property type="match status" value="1"/>
</dbReference>
<evidence type="ECO:0000313" key="7">
    <source>
        <dbReference type="Proteomes" id="UP001589683"/>
    </source>
</evidence>
<dbReference type="RefSeq" id="WP_213888703.1">
    <property type="nucleotide sequence ID" value="NZ_JAGFNU010000004.1"/>
</dbReference>
<proteinExistence type="predicted"/>
<comment type="caution">
    <text evidence="6">The sequence shown here is derived from an EMBL/GenBank/DDBJ whole genome shotgun (WGS) entry which is preliminary data.</text>
</comment>
<keyword evidence="4 5" id="KW-0472">Membrane</keyword>
<reference evidence="6 7" key="1">
    <citation type="submission" date="2024-09" db="EMBL/GenBank/DDBJ databases">
        <authorList>
            <person name="Sun Q."/>
            <person name="Mori K."/>
        </authorList>
    </citation>
    <scope>NUCLEOTIDE SEQUENCE [LARGE SCALE GENOMIC DNA]</scope>
    <source>
        <strain evidence="6 7">CECT 8726</strain>
    </source>
</reference>
<evidence type="ECO:0000256" key="5">
    <source>
        <dbReference type="SAM" id="Phobius"/>
    </source>
</evidence>
<dbReference type="InterPro" id="IPR023352">
    <property type="entry name" value="MAPEG-like_dom_sf"/>
</dbReference>
<dbReference type="Pfam" id="PF01124">
    <property type="entry name" value="MAPEG"/>
    <property type="match status" value="1"/>
</dbReference>
<evidence type="ECO:0000313" key="6">
    <source>
        <dbReference type="EMBL" id="MFB9231856.1"/>
    </source>
</evidence>
<accession>A0ABV5JG63</accession>
<evidence type="ECO:0000256" key="1">
    <source>
        <dbReference type="ARBA" id="ARBA00004370"/>
    </source>
</evidence>